<evidence type="ECO:0000313" key="3">
    <source>
        <dbReference type="Proteomes" id="UP001176940"/>
    </source>
</evidence>
<feature type="transmembrane region" description="Helical" evidence="1">
    <location>
        <begin position="65"/>
        <end position="83"/>
    </location>
</feature>
<protein>
    <recommendedName>
        <fullName evidence="4">WAP domain-containing protein</fullName>
    </recommendedName>
</protein>
<reference evidence="2" key="1">
    <citation type="submission" date="2023-07" db="EMBL/GenBank/DDBJ databases">
        <authorList>
            <person name="Stuckert A."/>
        </authorList>
    </citation>
    <scope>NUCLEOTIDE SEQUENCE</scope>
</reference>
<accession>A0ABN9M4A5</accession>
<organism evidence="2 3">
    <name type="scientific">Ranitomeya imitator</name>
    <name type="common">mimic poison frog</name>
    <dbReference type="NCBI Taxonomy" id="111125"/>
    <lineage>
        <taxon>Eukaryota</taxon>
        <taxon>Metazoa</taxon>
        <taxon>Chordata</taxon>
        <taxon>Craniata</taxon>
        <taxon>Vertebrata</taxon>
        <taxon>Euteleostomi</taxon>
        <taxon>Amphibia</taxon>
        <taxon>Batrachia</taxon>
        <taxon>Anura</taxon>
        <taxon>Neobatrachia</taxon>
        <taxon>Hyloidea</taxon>
        <taxon>Dendrobatidae</taxon>
        <taxon>Dendrobatinae</taxon>
        <taxon>Ranitomeya</taxon>
    </lineage>
</organism>
<gene>
    <name evidence="2" type="ORF">RIMI_LOCUS16448700</name>
</gene>
<comment type="caution">
    <text evidence="2">The sequence shown here is derived from an EMBL/GenBank/DDBJ whole genome shotgun (WGS) entry which is preliminary data.</text>
</comment>
<keyword evidence="1" id="KW-1133">Transmembrane helix</keyword>
<name>A0ABN9M4A5_9NEOB</name>
<dbReference type="Proteomes" id="UP001176940">
    <property type="component" value="Unassembled WGS sequence"/>
</dbReference>
<dbReference type="InterPro" id="IPR036645">
    <property type="entry name" value="Elafin-like_sf"/>
</dbReference>
<sequence length="206" mass="22743">MCHRTGQSQTALLTVLWIEDPEVFSKEGHGPGPATVTSPELSQQRTGAYIKAVKSLGINSKMTRIVLFTLCAILANLTSGFVIRKPEGECPPPPPNIRCHSIAAHGCDEKMDTCKWSEKCCFNGCQYMCMKVSRGIQPVPTIPPFYGPFRPPVKPRIPFPYDPYAIHPPPDYVPDFPGVLYPAIDPPNYYPDNGFPGFPGGYNDFP</sequence>
<evidence type="ECO:0000313" key="2">
    <source>
        <dbReference type="EMBL" id="CAJ0958534.1"/>
    </source>
</evidence>
<evidence type="ECO:0000256" key="1">
    <source>
        <dbReference type="SAM" id="Phobius"/>
    </source>
</evidence>
<dbReference type="EMBL" id="CAUEEQ010045973">
    <property type="protein sequence ID" value="CAJ0958534.1"/>
    <property type="molecule type" value="Genomic_DNA"/>
</dbReference>
<dbReference type="Gene3D" id="4.10.75.10">
    <property type="entry name" value="Elafin-like"/>
    <property type="match status" value="1"/>
</dbReference>
<keyword evidence="1" id="KW-0472">Membrane</keyword>
<proteinExistence type="predicted"/>
<evidence type="ECO:0008006" key="4">
    <source>
        <dbReference type="Google" id="ProtNLM"/>
    </source>
</evidence>
<keyword evidence="3" id="KW-1185">Reference proteome</keyword>
<keyword evidence="1" id="KW-0812">Transmembrane</keyword>